<dbReference type="Proteomes" id="UP001206595">
    <property type="component" value="Unassembled WGS sequence"/>
</dbReference>
<gene>
    <name evidence="1" type="ORF">K450DRAFT_247078</name>
</gene>
<accession>A0AAD5EA69</accession>
<name>A0AAD5EA69_UMBRA</name>
<reference evidence="1" key="1">
    <citation type="submission" date="2021-06" db="EMBL/GenBank/DDBJ databases">
        <authorList>
            <consortium name="DOE Joint Genome Institute"/>
            <person name="Mondo S.J."/>
            <person name="Amses K.R."/>
            <person name="Simmons D.R."/>
            <person name="Longcore J.E."/>
            <person name="Seto K."/>
            <person name="Alves G.H."/>
            <person name="Bonds A.E."/>
            <person name="Quandt C.A."/>
            <person name="Davis W.J."/>
            <person name="Chang Y."/>
            <person name="Letcher P.M."/>
            <person name="Powell M.J."/>
            <person name="Kuo A."/>
            <person name="Labutti K."/>
            <person name="Pangilinan J."/>
            <person name="Andreopoulos W."/>
            <person name="Tritt A."/>
            <person name="Riley R."/>
            <person name="Hundley H."/>
            <person name="Johnson J."/>
            <person name="Lipzen A."/>
            <person name="Barry K."/>
            <person name="Berbee M.L."/>
            <person name="Buchler N.E."/>
            <person name="Grigoriev I.V."/>
            <person name="Spatafora J.W."/>
            <person name="Stajich J.E."/>
            <person name="James T.Y."/>
        </authorList>
    </citation>
    <scope>NUCLEOTIDE SEQUENCE</scope>
    <source>
        <strain evidence="1">AG</strain>
    </source>
</reference>
<dbReference type="EMBL" id="MU620929">
    <property type="protein sequence ID" value="KAI8578485.1"/>
    <property type="molecule type" value="Genomic_DNA"/>
</dbReference>
<reference evidence="1" key="2">
    <citation type="journal article" date="2022" name="Proc. Natl. Acad. Sci. U.S.A.">
        <title>Diploid-dominant life cycles characterize the early evolution of Fungi.</title>
        <authorList>
            <person name="Amses K.R."/>
            <person name="Simmons D.R."/>
            <person name="Longcore J.E."/>
            <person name="Mondo S.J."/>
            <person name="Seto K."/>
            <person name="Jeronimo G.H."/>
            <person name="Bonds A.E."/>
            <person name="Quandt C.A."/>
            <person name="Davis W.J."/>
            <person name="Chang Y."/>
            <person name="Federici B.A."/>
            <person name="Kuo A."/>
            <person name="LaButti K."/>
            <person name="Pangilinan J."/>
            <person name="Andreopoulos W."/>
            <person name="Tritt A."/>
            <person name="Riley R."/>
            <person name="Hundley H."/>
            <person name="Johnson J."/>
            <person name="Lipzen A."/>
            <person name="Barry K."/>
            <person name="Lang B.F."/>
            <person name="Cuomo C.A."/>
            <person name="Buchler N.E."/>
            <person name="Grigoriev I.V."/>
            <person name="Spatafora J.W."/>
            <person name="Stajich J.E."/>
            <person name="James T.Y."/>
        </authorList>
    </citation>
    <scope>NUCLEOTIDE SEQUENCE</scope>
    <source>
        <strain evidence="1">AG</strain>
    </source>
</reference>
<organism evidence="1 2">
    <name type="scientific">Umbelopsis ramanniana AG</name>
    <dbReference type="NCBI Taxonomy" id="1314678"/>
    <lineage>
        <taxon>Eukaryota</taxon>
        <taxon>Fungi</taxon>
        <taxon>Fungi incertae sedis</taxon>
        <taxon>Mucoromycota</taxon>
        <taxon>Mucoromycotina</taxon>
        <taxon>Umbelopsidomycetes</taxon>
        <taxon>Umbelopsidales</taxon>
        <taxon>Umbelopsidaceae</taxon>
        <taxon>Umbelopsis</taxon>
    </lineage>
</organism>
<proteinExistence type="predicted"/>
<dbReference type="AlphaFoldDB" id="A0AAD5EA69"/>
<sequence>MAPKAIDIPDISSDPMSTLENVLTSPRRLTGFEKYLRRDADHKHLVLLEELRQLRYEKDPDIMSTIVQR</sequence>
<dbReference type="RefSeq" id="XP_051443489.1">
    <property type="nucleotide sequence ID" value="XM_051590012.1"/>
</dbReference>
<dbReference type="GeneID" id="75915357"/>
<keyword evidence="2" id="KW-1185">Reference proteome</keyword>
<protein>
    <submittedName>
        <fullName evidence="1">Uncharacterized protein</fullName>
    </submittedName>
</protein>
<evidence type="ECO:0000313" key="1">
    <source>
        <dbReference type="EMBL" id="KAI8578485.1"/>
    </source>
</evidence>
<comment type="caution">
    <text evidence="1">The sequence shown here is derived from an EMBL/GenBank/DDBJ whole genome shotgun (WGS) entry which is preliminary data.</text>
</comment>
<evidence type="ECO:0000313" key="2">
    <source>
        <dbReference type="Proteomes" id="UP001206595"/>
    </source>
</evidence>